<feature type="binding site" evidence="1">
    <location>
        <position position="35"/>
    </location>
    <ligand>
        <name>Mg(2+)</name>
        <dbReference type="ChEBI" id="CHEBI:18420"/>
        <label>1</label>
    </ligand>
</feature>
<sequence length="274" mass="30831">MLGAIIGDIVGSIYEFDNIKTKDFNLFTNEMFFTDDTVMTIAIADAIINGAKSENFILSMKKWGCDYIDKSYGASFRRWLKSENSEPYNSWGNGSAMRVSPCGWVAKLSEPFEEGLKLTEDLAKKSAEVTHNHPEGIKGAQATASSIFFMRHGKSKNAIEEYKNKLKDYIQNKYKYDLNFTLNEIRPSYAFNESCQKTVPQAIVSFLESENFEDAIRNAISIGGDSDTLAAITGSIAEASYGIPEDIKEKAINYLDNEIKEVYNKWADFINLKN</sequence>
<feature type="binding site" evidence="1">
    <location>
        <position position="227"/>
    </location>
    <ligand>
        <name>Mg(2+)</name>
        <dbReference type="ChEBI" id="CHEBI:18420"/>
        <label>1</label>
    </ligand>
</feature>
<keyword evidence="1" id="KW-0460">Magnesium</keyword>
<dbReference type="InterPro" id="IPR050792">
    <property type="entry name" value="ADP-ribosylglycohydrolase"/>
</dbReference>
<name>A0A5C8F9V5_9SPIR</name>
<evidence type="ECO:0000256" key="1">
    <source>
        <dbReference type="PIRSR" id="PIRSR605502-1"/>
    </source>
</evidence>
<feature type="binding site" evidence="1">
    <location>
        <position position="228"/>
    </location>
    <ligand>
        <name>Mg(2+)</name>
        <dbReference type="ChEBI" id="CHEBI:18420"/>
        <label>1</label>
    </ligand>
</feature>
<protein>
    <submittedName>
        <fullName evidence="2">ADP-ribosylglycohydrolase family protein</fullName>
    </submittedName>
</protein>
<dbReference type="GO" id="GO:0016787">
    <property type="term" value="F:hydrolase activity"/>
    <property type="evidence" value="ECO:0007669"/>
    <property type="project" value="UniProtKB-KW"/>
</dbReference>
<feature type="binding site" evidence="1">
    <location>
        <position position="225"/>
    </location>
    <ligand>
        <name>Mg(2+)</name>
        <dbReference type="ChEBI" id="CHEBI:18420"/>
        <label>1</label>
    </ligand>
</feature>
<comment type="caution">
    <text evidence="2">The sequence shown here is derived from an EMBL/GenBank/DDBJ whole genome shotgun (WGS) entry which is preliminary data.</text>
</comment>
<dbReference type="Gene3D" id="1.10.4080.10">
    <property type="entry name" value="ADP-ribosylation/Crystallin J1"/>
    <property type="match status" value="1"/>
</dbReference>
<dbReference type="EMBL" id="SAYG01000006">
    <property type="protein sequence ID" value="TXJ45881.1"/>
    <property type="molecule type" value="Genomic_DNA"/>
</dbReference>
<proteinExistence type="predicted"/>
<evidence type="ECO:0000313" key="3">
    <source>
        <dbReference type="Proteomes" id="UP000324574"/>
    </source>
</evidence>
<dbReference type="Pfam" id="PF03747">
    <property type="entry name" value="ADP_ribosyl_GH"/>
    <property type="match status" value="1"/>
</dbReference>
<evidence type="ECO:0000313" key="2">
    <source>
        <dbReference type="EMBL" id="TXJ45881.1"/>
    </source>
</evidence>
<reference evidence="2 3" key="1">
    <citation type="journal article" date="1992" name="Lakartidningen">
        <title>[Penicillin V and not amoxicillin is the first choice preparation in acute otitis].</title>
        <authorList>
            <person name="Kamme C."/>
            <person name="Lundgren K."/>
            <person name="Prellner K."/>
        </authorList>
    </citation>
    <scope>NUCLEOTIDE SEQUENCE [LARGE SCALE GENOMIC DNA]</scope>
    <source>
        <strain evidence="2 3">PC3714II</strain>
    </source>
</reference>
<organism evidence="2 3">
    <name type="scientific">Brachyspira aalborgi</name>
    <dbReference type="NCBI Taxonomy" id="29522"/>
    <lineage>
        <taxon>Bacteria</taxon>
        <taxon>Pseudomonadati</taxon>
        <taxon>Spirochaetota</taxon>
        <taxon>Spirochaetia</taxon>
        <taxon>Brachyspirales</taxon>
        <taxon>Brachyspiraceae</taxon>
        <taxon>Brachyspira</taxon>
    </lineage>
</organism>
<comment type="cofactor">
    <cofactor evidence="1">
        <name>Mg(2+)</name>
        <dbReference type="ChEBI" id="CHEBI:18420"/>
    </cofactor>
    <text evidence="1">Binds 2 magnesium ions per subunit.</text>
</comment>
<feature type="binding site" evidence="1">
    <location>
        <position position="36"/>
    </location>
    <ligand>
        <name>Mg(2+)</name>
        <dbReference type="ChEBI" id="CHEBI:18420"/>
        <label>1</label>
    </ligand>
</feature>
<dbReference type="Proteomes" id="UP000324574">
    <property type="component" value="Unassembled WGS sequence"/>
</dbReference>
<dbReference type="InterPro" id="IPR036705">
    <property type="entry name" value="Ribosyl_crysJ1_sf"/>
</dbReference>
<dbReference type="InterPro" id="IPR005502">
    <property type="entry name" value="Ribosyl_crysJ1"/>
</dbReference>
<dbReference type="SUPFAM" id="SSF101478">
    <property type="entry name" value="ADP-ribosylglycohydrolase"/>
    <property type="match status" value="1"/>
</dbReference>
<dbReference type="AlphaFoldDB" id="A0A5C8F9V5"/>
<feature type="binding site" evidence="1">
    <location>
        <position position="34"/>
    </location>
    <ligand>
        <name>Mg(2+)</name>
        <dbReference type="ChEBI" id="CHEBI:18420"/>
        <label>1</label>
    </ligand>
</feature>
<keyword evidence="1" id="KW-0479">Metal-binding</keyword>
<dbReference type="GO" id="GO:0046872">
    <property type="term" value="F:metal ion binding"/>
    <property type="evidence" value="ECO:0007669"/>
    <property type="project" value="UniProtKB-KW"/>
</dbReference>
<keyword evidence="2" id="KW-0378">Hydrolase</keyword>
<accession>A0A5C8F9V5</accession>
<gene>
    <name evidence="2" type="ORF">EPJ70_05745</name>
</gene>
<dbReference type="PANTHER" id="PTHR16222:SF12">
    <property type="entry name" value="ADP-RIBOSYLGLYCOHYDROLASE-RELATED"/>
    <property type="match status" value="1"/>
</dbReference>
<dbReference type="PANTHER" id="PTHR16222">
    <property type="entry name" value="ADP-RIBOSYLGLYCOHYDROLASE"/>
    <property type="match status" value="1"/>
</dbReference>
<dbReference type="RefSeq" id="WP_147526470.1">
    <property type="nucleotide sequence ID" value="NZ_SAYG01000006.1"/>
</dbReference>